<proteinExistence type="predicted"/>
<comment type="subcellular location">
    <subcellularLocation>
        <location evidence="1">Secreted</location>
    </subcellularLocation>
</comment>
<dbReference type="InterPro" id="IPR008963">
    <property type="entry name" value="Purple_acid_Pase-like_N"/>
</dbReference>
<dbReference type="GO" id="GO:0005576">
    <property type="term" value="C:extracellular region"/>
    <property type="evidence" value="ECO:0007669"/>
    <property type="project" value="UniProtKB-SubCell"/>
</dbReference>
<dbReference type="Gene3D" id="2.60.40.380">
    <property type="entry name" value="Purple acid phosphatase-like, N-terminal"/>
    <property type="match status" value="1"/>
</dbReference>
<evidence type="ECO:0000313" key="5">
    <source>
        <dbReference type="Proteomes" id="UP001174909"/>
    </source>
</evidence>
<evidence type="ECO:0000256" key="2">
    <source>
        <dbReference type="ARBA" id="ARBA00022525"/>
    </source>
</evidence>
<dbReference type="GO" id="GO:0003993">
    <property type="term" value="F:acid phosphatase activity"/>
    <property type="evidence" value="ECO:0007669"/>
    <property type="project" value="InterPro"/>
</dbReference>
<keyword evidence="2" id="KW-0964">Secreted</keyword>
<sequence length="214" mass="23519">MRAPIIMAFLRGGFKTPTLASVSGLVTFQNWNEPLQTHLALTDDPTEMIVVWVTKNSSNPQVKWGTASGDYTHILDADSSSYSASDMCGSPAIDFGYRDPGLLHKAKLSGLQPGLTYYYTCGDQQFGWSQEFSFRAAMPAFFETTTRVSAFGDMGVAELDDSRQIVSPEQPAINTTRLLNYYRDETDVVLHIGDIAYAVGYAATVSSPEIQTLF</sequence>
<dbReference type="AlphaFoldDB" id="A0AA35S148"/>
<name>A0AA35S148_GEOBA</name>
<dbReference type="SUPFAM" id="SSF49363">
    <property type="entry name" value="Purple acid phosphatase, N-terminal domain"/>
    <property type="match status" value="1"/>
</dbReference>
<keyword evidence="5" id="KW-1185">Reference proteome</keyword>
<accession>A0AA35S148</accession>
<dbReference type="Proteomes" id="UP001174909">
    <property type="component" value="Unassembled WGS sequence"/>
</dbReference>
<evidence type="ECO:0000313" key="4">
    <source>
        <dbReference type="EMBL" id="CAI8020692.1"/>
    </source>
</evidence>
<feature type="domain" description="Purple acid phosphatase N-terminal" evidence="3">
    <location>
        <begin position="34"/>
        <end position="135"/>
    </location>
</feature>
<protein>
    <submittedName>
        <fullName evidence="4">Probable inactive purple acid phosphatase 1</fullName>
    </submittedName>
</protein>
<dbReference type="EMBL" id="CASHTH010001843">
    <property type="protein sequence ID" value="CAI8020692.1"/>
    <property type="molecule type" value="Genomic_DNA"/>
</dbReference>
<evidence type="ECO:0000259" key="3">
    <source>
        <dbReference type="Pfam" id="PF16656"/>
    </source>
</evidence>
<gene>
    <name evidence="4" type="ORF">GBAR_LOCUS12353</name>
</gene>
<organism evidence="4 5">
    <name type="scientific">Geodia barretti</name>
    <name type="common">Barrett's horny sponge</name>
    <dbReference type="NCBI Taxonomy" id="519541"/>
    <lineage>
        <taxon>Eukaryota</taxon>
        <taxon>Metazoa</taxon>
        <taxon>Porifera</taxon>
        <taxon>Demospongiae</taxon>
        <taxon>Heteroscleromorpha</taxon>
        <taxon>Tetractinellida</taxon>
        <taxon>Astrophorina</taxon>
        <taxon>Geodiidae</taxon>
        <taxon>Geodia</taxon>
    </lineage>
</organism>
<comment type="caution">
    <text evidence="4">The sequence shown here is derived from an EMBL/GenBank/DDBJ whole genome shotgun (WGS) entry which is preliminary data.</text>
</comment>
<dbReference type="PANTHER" id="PTHR45778">
    <property type="entry name" value="PURPLE ACID PHOSPHATASE-RELATED"/>
    <property type="match status" value="1"/>
</dbReference>
<dbReference type="GO" id="GO:0046872">
    <property type="term" value="F:metal ion binding"/>
    <property type="evidence" value="ECO:0007669"/>
    <property type="project" value="InterPro"/>
</dbReference>
<reference evidence="4" key="1">
    <citation type="submission" date="2023-03" db="EMBL/GenBank/DDBJ databases">
        <authorList>
            <person name="Steffen K."/>
            <person name="Cardenas P."/>
        </authorList>
    </citation>
    <scope>NUCLEOTIDE SEQUENCE</scope>
</reference>
<evidence type="ECO:0000256" key="1">
    <source>
        <dbReference type="ARBA" id="ARBA00004613"/>
    </source>
</evidence>
<dbReference type="Pfam" id="PF16656">
    <property type="entry name" value="Pur_ac_phosph_N"/>
    <property type="match status" value="1"/>
</dbReference>
<dbReference type="InterPro" id="IPR015914">
    <property type="entry name" value="PAPs_N"/>
</dbReference>
<dbReference type="PANTHER" id="PTHR45778:SF3">
    <property type="entry name" value="PURPLE ACID PHOSPHATASE"/>
    <property type="match status" value="1"/>
</dbReference>